<reference evidence="1 2" key="1">
    <citation type="submission" date="2022-10" db="EMBL/GenBank/DDBJ databases">
        <title>Comparative genomics and taxonomic characterization of three novel marine species of genus Reichenbachiella exhibiting antioxidant and polysaccharide degradation activities.</title>
        <authorList>
            <person name="Muhammad N."/>
            <person name="Lee Y.-J."/>
            <person name="Ko J."/>
            <person name="Kim S.-G."/>
        </authorList>
    </citation>
    <scope>NUCLEOTIDE SEQUENCE [LARGE SCALE GENOMIC DNA]</scope>
    <source>
        <strain evidence="1 2">ABR2-5</strain>
    </source>
</reference>
<sequence length="106" mass="12520">MSKCKPIILSQGPQYCVSQCEDCQRVGLHYHHLMIGFELREFRQFTKQYLALPLDRHLMLFPDGSERIILNTPHPDIQLNLTRQEFNQLADLLQQARLMLDVRELI</sequence>
<name>A0ABT3CYL2_9BACT</name>
<dbReference type="Proteomes" id="UP001300692">
    <property type="component" value="Unassembled WGS sequence"/>
</dbReference>
<dbReference type="Pfam" id="PF20391">
    <property type="entry name" value="DUF6686"/>
    <property type="match status" value="1"/>
</dbReference>
<protein>
    <submittedName>
        <fullName evidence="1">Uncharacterized protein</fullName>
    </submittedName>
</protein>
<proteinExistence type="predicted"/>
<gene>
    <name evidence="1" type="ORF">N7U62_18300</name>
</gene>
<dbReference type="InterPro" id="IPR046508">
    <property type="entry name" value="DUF6686"/>
</dbReference>
<evidence type="ECO:0000313" key="1">
    <source>
        <dbReference type="EMBL" id="MCV9388644.1"/>
    </source>
</evidence>
<accession>A0ABT3CYL2</accession>
<keyword evidence="2" id="KW-1185">Reference proteome</keyword>
<evidence type="ECO:0000313" key="2">
    <source>
        <dbReference type="Proteomes" id="UP001300692"/>
    </source>
</evidence>
<comment type="caution">
    <text evidence="1">The sequence shown here is derived from an EMBL/GenBank/DDBJ whole genome shotgun (WGS) entry which is preliminary data.</text>
</comment>
<organism evidence="1 2">
    <name type="scientific">Reichenbachiella ulvae</name>
    <dbReference type="NCBI Taxonomy" id="2980104"/>
    <lineage>
        <taxon>Bacteria</taxon>
        <taxon>Pseudomonadati</taxon>
        <taxon>Bacteroidota</taxon>
        <taxon>Cytophagia</taxon>
        <taxon>Cytophagales</taxon>
        <taxon>Reichenbachiellaceae</taxon>
        <taxon>Reichenbachiella</taxon>
    </lineage>
</organism>
<dbReference type="RefSeq" id="WP_264139531.1">
    <property type="nucleotide sequence ID" value="NZ_JAOYOD010000001.1"/>
</dbReference>
<dbReference type="EMBL" id="JAOYOD010000001">
    <property type="protein sequence ID" value="MCV9388644.1"/>
    <property type="molecule type" value="Genomic_DNA"/>
</dbReference>